<dbReference type="SUPFAM" id="SSF55781">
    <property type="entry name" value="GAF domain-like"/>
    <property type="match status" value="2"/>
</dbReference>
<dbReference type="PROSITE" id="PS50109">
    <property type="entry name" value="HIS_KIN"/>
    <property type="match status" value="1"/>
</dbReference>
<keyword evidence="4" id="KW-0808">Transferase</keyword>
<dbReference type="InterPro" id="IPR001789">
    <property type="entry name" value="Sig_transdc_resp-reg_receiver"/>
</dbReference>
<dbReference type="InterPro" id="IPR036890">
    <property type="entry name" value="HATPase_C_sf"/>
</dbReference>
<dbReference type="InterPro" id="IPR013767">
    <property type="entry name" value="PAS_fold"/>
</dbReference>
<feature type="domain" description="PAS" evidence="10">
    <location>
        <begin position="449"/>
        <end position="519"/>
    </location>
</feature>
<dbReference type="Gene3D" id="3.40.50.2300">
    <property type="match status" value="1"/>
</dbReference>
<comment type="caution">
    <text evidence="12">The sequence shown here is derived from an EMBL/GenBank/DDBJ whole genome shotgun (WGS) entry which is preliminary data.</text>
</comment>
<reference evidence="12 13" key="1">
    <citation type="submission" date="2020-01" db="EMBL/GenBank/DDBJ databases">
        <title>Natronorubrum sp. JWXQ-INN 674 isolated from Inner Mongolia Autonomous Region of China.</title>
        <authorList>
            <person name="Xue Q."/>
        </authorList>
    </citation>
    <scope>NUCLEOTIDE SEQUENCE [LARGE SCALE GENOMIC DNA]</scope>
    <source>
        <strain evidence="12 13">JWXQ-INN-674</strain>
    </source>
</reference>
<dbReference type="InterPro" id="IPR001610">
    <property type="entry name" value="PAC"/>
</dbReference>
<evidence type="ECO:0000256" key="5">
    <source>
        <dbReference type="ARBA" id="ARBA00022777"/>
    </source>
</evidence>
<evidence type="ECO:0000259" key="9">
    <source>
        <dbReference type="PROSITE" id="PS50110"/>
    </source>
</evidence>
<evidence type="ECO:0000259" key="8">
    <source>
        <dbReference type="PROSITE" id="PS50109"/>
    </source>
</evidence>
<dbReference type="EMBL" id="WUYX01000053">
    <property type="protein sequence ID" value="MXV63571.1"/>
    <property type="molecule type" value="Genomic_DNA"/>
</dbReference>
<sequence>MEYETRLIYVDSGGTLDVSGAMSDTGFSTTVVGSAAGCLARLSTAACVVIAGALPDTSCVDLCTQIRDRRPEVPIVVFPENGSETLAGEVIAAGADGYIPRSQGVETLVTRVDDLLADAESVPAESEPPPTRLAASERNGDPDFIPDSSASGASRDETTPESGGSLADPIDRLDLVIDQSPLAIIEWTLEFEVCSWNPAATELFGYTAEAAMGESGMSLLVPDARRDDVADHWETLVDGDLDETAKRQVNRNVRQDGTTITCEWFNTPLIDDDGEVVSVLSFAQDVTRDLKRANALEALQRTTHDLMRAESMAEIGDLVVDATDRVIDESLAGLRFYDEDTDSLEIAAMTGQLDEQTDDLPTIGPGDGILWTVYEDQEPSIIDDAAVDMVPYDIATSVGNAIVHPLGEHGLLTVASTGETELDIVDMHLVHVLAATAEAALDRAARERELERTKAIVEAVGDSVYALDRDGRFVSVNDTLTAVTGYDRDELLGEHVSKTLTEDSLEHAGRRVRELVSAGDDSVATYEVTVETSDGERIPSEVNVTLLHSDGDLVGTVGIVRDISDRKRMKRELVDRKAKIESLHEIASRLDDCESEAAVFDLSVEAAEDVLNFDVCLVGRREGEYLVKQAIAPPIDDGEYSDRTHIQEGIAGKTYRNQQTYHIDDIREATDTEDDDPYRSILSVPIGDHGVFQAVSTERGAFDSADEELAELLLSHVTDTLDRLAFEAELTEERDRFFALFENVPDAVVNTRLHDDGPIIEDVNSAFERVFGYDEQEVLGKPLDQFIVPTNRTQTAETLNHHGVSGDPVEAEVKRRTADGLRDFMMRVVPMQIDDESERAFGVYTDITERKQRQKRVEILNRVLRHDLRNGMNIINGCAEMLVDAVDDDDTEYVETIQERASELISLAEKTRAVERTLERSESTIGPIDIADATERATDRLESVYSDVDVSCTIPDRTFVRADEYIQTAIFQVLENAVEHNDAESPTIDVRLSTQRADDAADPTTDDFVTLSITDNGPGIPDEERELLQEEREITQLRHASGLGLWLVNWVVSQSGGQLSFDEYQPRGTVVEIQVPRAETALTQRSAAEPPADN</sequence>
<dbReference type="Pfam" id="PF00989">
    <property type="entry name" value="PAS"/>
    <property type="match status" value="1"/>
</dbReference>
<dbReference type="Proteomes" id="UP000434101">
    <property type="component" value="Unassembled WGS sequence"/>
</dbReference>
<dbReference type="SUPFAM" id="SSF55874">
    <property type="entry name" value="ATPase domain of HSP90 chaperone/DNA topoisomerase II/histidine kinase"/>
    <property type="match status" value="1"/>
</dbReference>
<proteinExistence type="predicted"/>
<keyword evidence="13" id="KW-1185">Reference proteome</keyword>
<dbReference type="InterPro" id="IPR000700">
    <property type="entry name" value="PAS-assoc_C"/>
</dbReference>
<dbReference type="PANTHER" id="PTHR43304:SF1">
    <property type="entry name" value="PAC DOMAIN-CONTAINING PROTEIN"/>
    <property type="match status" value="1"/>
</dbReference>
<dbReference type="PROSITE" id="PS50110">
    <property type="entry name" value="RESPONSE_REGULATORY"/>
    <property type="match status" value="1"/>
</dbReference>
<gene>
    <name evidence="12" type="ORF">GS429_16205</name>
</gene>
<dbReference type="Gene3D" id="3.30.565.10">
    <property type="entry name" value="Histidine kinase-like ATPase, C-terminal domain"/>
    <property type="match status" value="1"/>
</dbReference>
<dbReference type="PROSITE" id="PS50113">
    <property type="entry name" value="PAC"/>
    <property type="match status" value="2"/>
</dbReference>
<comment type="caution">
    <text evidence="6">Lacks conserved residue(s) required for the propagation of feature annotation.</text>
</comment>
<dbReference type="InterPro" id="IPR003661">
    <property type="entry name" value="HisK_dim/P_dom"/>
</dbReference>
<feature type="domain" description="PAS" evidence="10">
    <location>
        <begin position="169"/>
        <end position="240"/>
    </location>
</feature>
<feature type="domain" description="PAS" evidence="10">
    <location>
        <begin position="733"/>
        <end position="800"/>
    </location>
</feature>
<dbReference type="SMART" id="SM00387">
    <property type="entry name" value="HATPase_c"/>
    <property type="match status" value="1"/>
</dbReference>
<dbReference type="InterPro" id="IPR035965">
    <property type="entry name" value="PAS-like_dom_sf"/>
</dbReference>
<dbReference type="InterPro" id="IPR036097">
    <property type="entry name" value="HisK_dim/P_sf"/>
</dbReference>
<dbReference type="InterPro" id="IPR004358">
    <property type="entry name" value="Sig_transdc_His_kin-like_C"/>
</dbReference>
<organism evidence="12 13">
    <name type="scientific">Natronorubrum halalkaliphilum</name>
    <dbReference type="NCBI Taxonomy" id="2691917"/>
    <lineage>
        <taxon>Archaea</taxon>
        <taxon>Methanobacteriati</taxon>
        <taxon>Methanobacteriota</taxon>
        <taxon>Stenosarchaea group</taxon>
        <taxon>Halobacteria</taxon>
        <taxon>Halobacteriales</taxon>
        <taxon>Natrialbaceae</taxon>
        <taxon>Natronorubrum</taxon>
    </lineage>
</organism>
<dbReference type="PRINTS" id="PR00344">
    <property type="entry name" value="BCTRLSENSOR"/>
</dbReference>
<dbReference type="OrthoDB" id="327291at2157"/>
<dbReference type="SMART" id="SM00388">
    <property type="entry name" value="HisKA"/>
    <property type="match status" value="1"/>
</dbReference>
<dbReference type="Gene3D" id="3.30.450.20">
    <property type="entry name" value="PAS domain"/>
    <property type="match status" value="3"/>
</dbReference>
<dbReference type="CDD" id="cd00082">
    <property type="entry name" value="HisKA"/>
    <property type="match status" value="1"/>
</dbReference>
<dbReference type="SUPFAM" id="SSF47384">
    <property type="entry name" value="Homodimeric domain of signal transducing histidine kinase"/>
    <property type="match status" value="1"/>
</dbReference>
<dbReference type="PANTHER" id="PTHR43304">
    <property type="entry name" value="PHYTOCHROME-LIKE PROTEIN CPH1"/>
    <property type="match status" value="1"/>
</dbReference>
<name>A0A6B0VP26_9EURY</name>
<feature type="domain" description="PAC" evidence="11">
    <location>
        <begin position="243"/>
        <end position="298"/>
    </location>
</feature>
<dbReference type="SUPFAM" id="SSF52172">
    <property type="entry name" value="CheY-like"/>
    <property type="match status" value="1"/>
</dbReference>
<evidence type="ECO:0000256" key="6">
    <source>
        <dbReference type="PROSITE-ProRule" id="PRU00169"/>
    </source>
</evidence>
<dbReference type="Pfam" id="PF13426">
    <property type="entry name" value="PAS_9"/>
    <property type="match status" value="2"/>
</dbReference>
<evidence type="ECO:0000259" key="10">
    <source>
        <dbReference type="PROSITE" id="PS50112"/>
    </source>
</evidence>
<dbReference type="InterPro" id="IPR000014">
    <property type="entry name" value="PAS"/>
</dbReference>
<evidence type="ECO:0000256" key="7">
    <source>
        <dbReference type="SAM" id="MobiDB-lite"/>
    </source>
</evidence>
<evidence type="ECO:0000259" key="11">
    <source>
        <dbReference type="PROSITE" id="PS50113"/>
    </source>
</evidence>
<feature type="region of interest" description="Disordered" evidence="7">
    <location>
        <begin position="119"/>
        <end position="168"/>
    </location>
</feature>
<feature type="domain" description="Histidine kinase" evidence="8">
    <location>
        <begin position="863"/>
        <end position="1079"/>
    </location>
</feature>
<dbReference type="CDD" id="cd00130">
    <property type="entry name" value="PAS"/>
    <property type="match status" value="3"/>
</dbReference>
<comment type="catalytic activity">
    <reaction evidence="1">
        <text>ATP + protein L-histidine = ADP + protein N-phospho-L-histidine.</text>
        <dbReference type="EC" id="2.7.13.3"/>
    </reaction>
</comment>
<dbReference type="GO" id="GO:0000155">
    <property type="term" value="F:phosphorelay sensor kinase activity"/>
    <property type="evidence" value="ECO:0007669"/>
    <property type="project" value="InterPro"/>
</dbReference>
<evidence type="ECO:0000256" key="3">
    <source>
        <dbReference type="ARBA" id="ARBA00022553"/>
    </source>
</evidence>
<dbReference type="InterPro" id="IPR011006">
    <property type="entry name" value="CheY-like_superfamily"/>
</dbReference>
<dbReference type="NCBIfam" id="TIGR00229">
    <property type="entry name" value="sensory_box"/>
    <property type="match status" value="3"/>
</dbReference>
<dbReference type="AlphaFoldDB" id="A0A6B0VP26"/>
<dbReference type="PROSITE" id="PS50112">
    <property type="entry name" value="PAS"/>
    <property type="match status" value="3"/>
</dbReference>
<accession>A0A6B0VP26</accession>
<dbReference type="GO" id="GO:0006355">
    <property type="term" value="P:regulation of DNA-templated transcription"/>
    <property type="evidence" value="ECO:0007669"/>
    <property type="project" value="InterPro"/>
</dbReference>
<dbReference type="SMART" id="SM00086">
    <property type="entry name" value="PAC"/>
    <property type="match status" value="3"/>
</dbReference>
<feature type="domain" description="Response regulatory" evidence="9">
    <location>
        <begin position="1"/>
        <end position="116"/>
    </location>
</feature>
<protein>
    <recommendedName>
        <fullName evidence="2">histidine kinase</fullName>
        <ecNumber evidence="2">2.7.13.3</ecNumber>
    </recommendedName>
</protein>
<evidence type="ECO:0000256" key="2">
    <source>
        <dbReference type="ARBA" id="ARBA00012438"/>
    </source>
</evidence>
<feature type="domain" description="PAC" evidence="11">
    <location>
        <begin position="524"/>
        <end position="575"/>
    </location>
</feature>
<dbReference type="Pfam" id="PF02518">
    <property type="entry name" value="HATPase_c"/>
    <property type="match status" value="1"/>
</dbReference>
<dbReference type="Gene3D" id="1.10.287.130">
    <property type="match status" value="1"/>
</dbReference>
<dbReference type="InterPro" id="IPR003594">
    <property type="entry name" value="HATPase_dom"/>
</dbReference>
<evidence type="ECO:0000313" key="13">
    <source>
        <dbReference type="Proteomes" id="UP000434101"/>
    </source>
</evidence>
<dbReference type="EC" id="2.7.13.3" evidence="2"/>
<dbReference type="RefSeq" id="WP_160066379.1">
    <property type="nucleotide sequence ID" value="NZ_WUYX01000053.1"/>
</dbReference>
<dbReference type="Pfam" id="PF13185">
    <property type="entry name" value="GAF_2"/>
    <property type="match status" value="2"/>
</dbReference>
<keyword evidence="5" id="KW-0418">Kinase</keyword>
<dbReference type="Gene3D" id="3.30.450.40">
    <property type="match status" value="2"/>
</dbReference>
<dbReference type="SMART" id="SM00091">
    <property type="entry name" value="PAS"/>
    <property type="match status" value="3"/>
</dbReference>
<evidence type="ECO:0000256" key="4">
    <source>
        <dbReference type="ARBA" id="ARBA00022679"/>
    </source>
</evidence>
<keyword evidence="3" id="KW-0597">Phosphoprotein</keyword>
<dbReference type="InterPro" id="IPR052162">
    <property type="entry name" value="Sensor_kinase/Photoreceptor"/>
</dbReference>
<dbReference type="SUPFAM" id="SSF55785">
    <property type="entry name" value="PYP-like sensor domain (PAS domain)"/>
    <property type="match status" value="3"/>
</dbReference>
<dbReference type="InterPro" id="IPR003018">
    <property type="entry name" value="GAF"/>
</dbReference>
<dbReference type="InterPro" id="IPR005467">
    <property type="entry name" value="His_kinase_dom"/>
</dbReference>
<evidence type="ECO:0000256" key="1">
    <source>
        <dbReference type="ARBA" id="ARBA00000085"/>
    </source>
</evidence>
<dbReference type="InterPro" id="IPR029016">
    <property type="entry name" value="GAF-like_dom_sf"/>
</dbReference>
<evidence type="ECO:0000313" key="12">
    <source>
        <dbReference type="EMBL" id="MXV63571.1"/>
    </source>
</evidence>